<evidence type="ECO:0000313" key="5">
    <source>
        <dbReference type="Proteomes" id="UP000324479"/>
    </source>
</evidence>
<dbReference type="EMBL" id="VWOX01000013">
    <property type="protein sequence ID" value="KAA5540494.1"/>
    <property type="molecule type" value="Genomic_DNA"/>
</dbReference>
<feature type="domain" description="DUF1549" evidence="1">
    <location>
        <begin position="217"/>
        <end position="419"/>
    </location>
</feature>
<dbReference type="PANTHER" id="PTHR35889:SF3">
    <property type="entry name" value="F-BOX DOMAIN-CONTAINING PROTEIN"/>
    <property type="match status" value="1"/>
</dbReference>
<accession>A0A5M6CZ39</accession>
<evidence type="ECO:0000259" key="1">
    <source>
        <dbReference type="Pfam" id="PF07583"/>
    </source>
</evidence>
<keyword evidence="5" id="KW-1185">Reference proteome</keyword>
<dbReference type="InterPro" id="IPR036909">
    <property type="entry name" value="Cyt_c-like_dom_sf"/>
</dbReference>
<dbReference type="PANTHER" id="PTHR35889">
    <property type="entry name" value="CYCLOINULO-OLIGOSACCHARIDE FRUCTANOTRANSFERASE-RELATED"/>
    <property type="match status" value="1"/>
</dbReference>
<evidence type="ECO:0000259" key="3">
    <source>
        <dbReference type="Pfam" id="PF07635"/>
    </source>
</evidence>
<dbReference type="GO" id="GO:0020037">
    <property type="term" value="F:heme binding"/>
    <property type="evidence" value="ECO:0007669"/>
    <property type="project" value="InterPro"/>
</dbReference>
<evidence type="ECO:0000313" key="4">
    <source>
        <dbReference type="EMBL" id="KAA5540494.1"/>
    </source>
</evidence>
<name>A0A5M6CZ39_9BACT</name>
<proteinExistence type="predicted"/>
<dbReference type="InterPro" id="IPR013320">
    <property type="entry name" value="ConA-like_dom_sf"/>
</dbReference>
<gene>
    <name evidence="4" type="ORF">FYK55_21030</name>
</gene>
<dbReference type="Pfam" id="PF07583">
    <property type="entry name" value="PSCyt2"/>
    <property type="match status" value="1"/>
</dbReference>
<dbReference type="SUPFAM" id="SSF49899">
    <property type="entry name" value="Concanavalin A-like lectins/glucanases"/>
    <property type="match status" value="1"/>
</dbReference>
<organism evidence="4 5">
    <name type="scientific">Roseiconus nitratireducens</name>
    <dbReference type="NCBI Taxonomy" id="2605748"/>
    <lineage>
        <taxon>Bacteria</taxon>
        <taxon>Pseudomonadati</taxon>
        <taxon>Planctomycetota</taxon>
        <taxon>Planctomycetia</taxon>
        <taxon>Pirellulales</taxon>
        <taxon>Pirellulaceae</taxon>
        <taxon>Roseiconus</taxon>
    </lineage>
</organism>
<dbReference type="Gene3D" id="2.60.120.200">
    <property type="match status" value="1"/>
</dbReference>
<dbReference type="Pfam" id="PF07635">
    <property type="entry name" value="PSCyt1"/>
    <property type="match status" value="1"/>
</dbReference>
<feature type="domain" description="DUF1553" evidence="2">
    <location>
        <begin position="596"/>
        <end position="820"/>
    </location>
</feature>
<comment type="caution">
    <text evidence="4">The sequence shown here is derived from an EMBL/GenBank/DDBJ whole genome shotgun (WGS) entry which is preliminary data.</text>
</comment>
<dbReference type="AlphaFoldDB" id="A0A5M6CZ39"/>
<reference evidence="4 5" key="1">
    <citation type="submission" date="2019-08" db="EMBL/GenBank/DDBJ databases">
        <authorList>
            <person name="Dhanesh K."/>
            <person name="Kumar G."/>
            <person name="Sasikala C."/>
            <person name="Venkata Ramana C."/>
        </authorList>
    </citation>
    <scope>NUCLEOTIDE SEQUENCE [LARGE SCALE GENOMIC DNA]</scope>
    <source>
        <strain evidence="4 5">JC645</strain>
    </source>
</reference>
<sequence length="1101" mass="124105">MAGSPGVCFGECQNHAARFGSRHFACQSSILGCHLNRRDGLAHAATIPPPATPPTVYRFALCCFVVLSLATDSFGQSNSRADEDLFEIHVRPTLVAHCIRCHGPDKQEGGLKLTSLEDLLAGGDSGPAIVIGKPEESLLVEALRYESYEMPPDGQLEQDRISGMVQWIAAGAPWPNDVALKMPPKIADEDRQWWCYQPIADPEPPAIDGDTWCRNGIDHFVLSKLSQAGLHPAEPADQLTLIRRLHFTLTGLPPDARAIEEASSPDFDYDAWVQRLLDSPAYGENQARFWLDLVRYAESDGYRADFERPEAHHYRDYVIASFNEDKSYDQFVREQIAGDEIAPGSREALTATMYLRHWIYEHNQRDVETQWHEILSDITETTSDVFLAQGLKCARCHDHKFDPLLQQDYFRFKAFFAAFQPTEDQPIADVQARRAYQQQLAEWEQATAEIRKRLRKIELPVALKHATREGFDKFIPEIQAMIRKPVDQRTPYEHQIASLASRQFDLPYDKLDQWLSVEEQAERQSLKQELAKFDSLKPEPLERMKFVASDVGPVAPVTYVPDDKEKKPVSPGYLTLLNPDPATIPDLPEPLETTGRRTALANWIANPQNPLTARVIVNRIWQQHFGRGLVDNSSDFGRLGAPPTHPLLLDYLASRLIEDGWSLKKLHRRILTSATYRQSSQRPIDQLAKESDPNNDLLWRMRTRRLSGEEITDAVLAASGELEKLKRAIYKPVRRNSPDPLLAAFDAPDRIRSVGKRHRTTTSTQALLLANGSWSHQRARAIADRFESEQDDTDAFLQSLYPALFGRQASLDEVLMAEDFVERYVQATPEQTVPEYQSLVTMPSTGQQAVNLQPGGPLRMSLKASDSLPEGDFTIEAVVLLRSIYDDASVRTIVAQWKGSKKQPGWSLGVTSKKSRYEPRNLILQLIGKNAQGDDLHYEVVPSGLRPELNKPYYVAVRVDLQDPSESGITFYLKDLTDKDAKLRTASAKHTVVSGIRPSNDVTIGDRFGHHQWDGLIDSLRVEDRSRDLSQVAQADSPEGLPRYVIDWQFEDPQRLGLDSSGNGNHAWAKVERPEVETPREQALVALVHALLNSNELIYVD</sequence>
<dbReference type="InterPro" id="IPR022655">
    <property type="entry name" value="DUF1553"/>
</dbReference>
<dbReference type="SUPFAM" id="SSF46626">
    <property type="entry name" value="Cytochrome c"/>
    <property type="match status" value="1"/>
</dbReference>
<dbReference type="Proteomes" id="UP000324479">
    <property type="component" value="Unassembled WGS sequence"/>
</dbReference>
<dbReference type="InterPro" id="IPR011444">
    <property type="entry name" value="DUF1549"/>
</dbReference>
<dbReference type="Pfam" id="PF07587">
    <property type="entry name" value="PSD1"/>
    <property type="match status" value="1"/>
</dbReference>
<dbReference type="GO" id="GO:0009055">
    <property type="term" value="F:electron transfer activity"/>
    <property type="evidence" value="ECO:0007669"/>
    <property type="project" value="InterPro"/>
</dbReference>
<protein>
    <submittedName>
        <fullName evidence="4">DUF1553 domain-containing protein</fullName>
    </submittedName>
</protein>
<feature type="domain" description="Cytochrome C Planctomycete-type" evidence="3">
    <location>
        <begin position="98"/>
        <end position="154"/>
    </location>
</feature>
<dbReference type="InterPro" id="IPR011429">
    <property type="entry name" value="Cyt_c_Planctomycete-type"/>
</dbReference>
<evidence type="ECO:0000259" key="2">
    <source>
        <dbReference type="Pfam" id="PF07587"/>
    </source>
</evidence>